<organism evidence="1 2">
    <name type="scientific">Anoxybacterium hadale</name>
    <dbReference type="NCBI Taxonomy" id="3408580"/>
    <lineage>
        <taxon>Bacteria</taxon>
        <taxon>Bacillati</taxon>
        <taxon>Bacillota</taxon>
        <taxon>Clostridia</taxon>
        <taxon>Peptostreptococcales</taxon>
        <taxon>Anaerovoracaceae</taxon>
        <taxon>Anoxybacterium</taxon>
    </lineage>
</organism>
<keyword evidence="2" id="KW-1185">Reference proteome</keyword>
<reference evidence="1" key="1">
    <citation type="submission" date="2019-08" db="EMBL/GenBank/DDBJ databases">
        <title>Genome sequence of Clostridiales bacterium MT110.</title>
        <authorList>
            <person name="Cao J."/>
        </authorList>
    </citation>
    <scope>NUCLEOTIDE SEQUENCE</scope>
    <source>
        <strain evidence="1">MT110</strain>
    </source>
</reference>
<gene>
    <name evidence="1" type="ORF">FRZ06_08370</name>
</gene>
<accession>A0ACD1AAD8</accession>
<evidence type="ECO:0000313" key="2">
    <source>
        <dbReference type="Proteomes" id="UP000594014"/>
    </source>
</evidence>
<name>A0ACD1AAD8_9FIRM</name>
<dbReference type="EMBL" id="CP042469">
    <property type="protein sequence ID" value="QOX63364.1"/>
    <property type="molecule type" value="Genomic_DNA"/>
</dbReference>
<dbReference type="Proteomes" id="UP000594014">
    <property type="component" value="Chromosome"/>
</dbReference>
<sequence>MYDYKMIDGSKEIVDIIDKTLYTHVGRRTKDLNHANRVSELCKLMGNAMGMPETELNHLEVSGLFHDIGKIAIREQILEKTEPLTTAEWNEIMRHPEIGYRILCTSFEMAETAKYVLHHHERYDGMGYPRGLKADEIPLISRIIAVADSYDAMTNLRSYRETLSQAQAVDELLRNKGTQFDPDLVEIFVCRVLRSPI</sequence>
<protein>
    <submittedName>
        <fullName evidence="1">HD-GYP domain-containing protein</fullName>
    </submittedName>
</protein>
<evidence type="ECO:0000313" key="1">
    <source>
        <dbReference type="EMBL" id="QOX63364.1"/>
    </source>
</evidence>
<proteinExistence type="predicted"/>